<reference evidence="8 9" key="1">
    <citation type="journal article" date="2015" name="Microbiome">
        <title>Genomic resolution of linkages in carbon, nitrogen, and sulfur cycling among widespread estuary sediment bacteria.</title>
        <authorList>
            <person name="Baker B.J."/>
            <person name="Lazar C.S."/>
            <person name="Teske A.P."/>
            <person name="Dick G.J."/>
        </authorList>
    </citation>
    <scope>NUCLEOTIDE SEQUENCE [LARGE SCALE GENOMIC DNA]</scope>
    <source>
        <strain evidence="8">DG_26</strain>
    </source>
</reference>
<dbReference type="PANTHER" id="PTHR21011">
    <property type="entry name" value="MITOCHONDRIAL 28S RIBOSOMAL PROTEIN S6"/>
    <property type="match status" value="1"/>
</dbReference>
<dbReference type="AlphaFoldDB" id="A0A0S7WG81"/>
<gene>
    <name evidence="7" type="primary">rpsF</name>
    <name evidence="8" type="ORF">AMJ40_06200</name>
</gene>
<dbReference type="Gene3D" id="3.30.70.60">
    <property type="match status" value="1"/>
</dbReference>
<dbReference type="Proteomes" id="UP000051124">
    <property type="component" value="Unassembled WGS sequence"/>
</dbReference>
<keyword evidence="5 7" id="KW-0687">Ribonucleoprotein</keyword>
<dbReference type="CDD" id="cd00473">
    <property type="entry name" value="bS6"/>
    <property type="match status" value="1"/>
</dbReference>
<evidence type="ECO:0000313" key="8">
    <source>
        <dbReference type="EMBL" id="KPJ49139.1"/>
    </source>
</evidence>
<dbReference type="SUPFAM" id="SSF54995">
    <property type="entry name" value="Ribosomal protein S6"/>
    <property type="match status" value="1"/>
</dbReference>
<dbReference type="GO" id="GO:0070181">
    <property type="term" value="F:small ribosomal subunit rRNA binding"/>
    <property type="evidence" value="ECO:0007669"/>
    <property type="project" value="TreeGrafter"/>
</dbReference>
<keyword evidence="3 7" id="KW-0694">RNA-binding</keyword>
<evidence type="ECO:0000256" key="5">
    <source>
        <dbReference type="ARBA" id="ARBA00023274"/>
    </source>
</evidence>
<name>A0A0S7WG81_UNCT6</name>
<evidence type="ECO:0000256" key="6">
    <source>
        <dbReference type="ARBA" id="ARBA00035294"/>
    </source>
</evidence>
<keyword evidence="2 7" id="KW-0699">rRNA-binding</keyword>
<dbReference type="EMBL" id="LIZT01000074">
    <property type="protein sequence ID" value="KPJ49139.1"/>
    <property type="molecule type" value="Genomic_DNA"/>
</dbReference>
<evidence type="ECO:0000256" key="3">
    <source>
        <dbReference type="ARBA" id="ARBA00022884"/>
    </source>
</evidence>
<accession>A0A0S7WG81</accession>
<protein>
    <recommendedName>
        <fullName evidence="6 7">Small ribosomal subunit protein bS6</fullName>
    </recommendedName>
</protein>
<dbReference type="PROSITE" id="PS01048">
    <property type="entry name" value="RIBOSOMAL_S6"/>
    <property type="match status" value="1"/>
</dbReference>
<comment type="caution">
    <text evidence="8">The sequence shown here is derived from an EMBL/GenBank/DDBJ whole genome shotgun (WGS) entry which is preliminary data.</text>
</comment>
<evidence type="ECO:0000256" key="4">
    <source>
        <dbReference type="ARBA" id="ARBA00022980"/>
    </source>
</evidence>
<evidence type="ECO:0000256" key="1">
    <source>
        <dbReference type="ARBA" id="ARBA00009512"/>
    </source>
</evidence>
<keyword evidence="4 7" id="KW-0689">Ribosomal protein</keyword>
<dbReference type="GO" id="GO:0005840">
    <property type="term" value="C:ribosome"/>
    <property type="evidence" value="ECO:0007669"/>
    <property type="project" value="UniProtKB-KW"/>
</dbReference>
<dbReference type="InterPro" id="IPR014717">
    <property type="entry name" value="Transl_elong_EF1B/ribsomal_bS6"/>
</dbReference>
<dbReference type="GO" id="GO:0005737">
    <property type="term" value="C:cytoplasm"/>
    <property type="evidence" value="ECO:0007669"/>
    <property type="project" value="UniProtKB-ARBA"/>
</dbReference>
<dbReference type="HAMAP" id="MF_00360">
    <property type="entry name" value="Ribosomal_bS6"/>
    <property type="match status" value="1"/>
</dbReference>
<evidence type="ECO:0000256" key="2">
    <source>
        <dbReference type="ARBA" id="ARBA00022730"/>
    </source>
</evidence>
<comment type="similarity">
    <text evidence="1 7">Belongs to the bacterial ribosomal protein bS6 family.</text>
</comment>
<dbReference type="InterPro" id="IPR000529">
    <property type="entry name" value="Ribosomal_bS6"/>
</dbReference>
<organism evidence="8 9">
    <name type="scientific">candidate division TA06 bacterium DG_26</name>
    <dbReference type="NCBI Taxonomy" id="1703771"/>
    <lineage>
        <taxon>Bacteria</taxon>
        <taxon>Bacteria division TA06</taxon>
    </lineage>
</organism>
<dbReference type="PANTHER" id="PTHR21011:SF1">
    <property type="entry name" value="SMALL RIBOSOMAL SUBUNIT PROTEIN BS6M"/>
    <property type="match status" value="1"/>
</dbReference>
<dbReference type="InterPro" id="IPR020815">
    <property type="entry name" value="Ribosomal_bS6_CS"/>
</dbReference>
<dbReference type="GO" id="GO:1990904">
    <property type="term" value="C:ribonucleoprotein complex"/>
    <property type="evidence" value="ECO:0007669"/>
    <property type="project" value="UniProtKB-KW"/>
</dbReference>
<comment type="function">
    <text evidence="7">Binds together with bS18 to 16S ribosomal RNA.</text>
</comment>
<dbReference type="Pfam" id="PF01250">
    <property type="entry name" value="Ribosomal_S6"/>
    <property type="match status" value="1"/>
</dbReference>
<dbReference type="GO" id="GO:0006412">
    <property type="term" value="P:translation"/>
    <property type="evidence" value="ECO:0007669"/>
    <property type="project" value="UniProtKB-UniRule"/>
</dbReference>
<evidence type="ECO:0000313" key="9">
    <source>
        <dbReference type="Proteomes" id="UP000051124"/>
    </source>
</evidence>
<dbReference type="NCBIfam" id="TIGR00166">
    <property type="entry name" value="S6"/>
    <property type="match status" value="1"/>
</dbReference>
<evidence type="ECO:0000256" key="7">
    <source>
        <dbReference type="HAMAP-Rule" id="MF_00360"/>
    </source>
</evidence>
<dbReference type="InterPro" id="IPR020814">
    <property type="entry name" value="Ribosomal_S6_plastid/chlpt"/>
</dbReference>
<proteinExistence type="inferred from homology"/>
<dbReference type="InterPro" id="IPR035980">
    <property type="entry name" value="Ribosomal_bS6_sf"/>
</dbReference>
<dbReference type="GO" id="GO:0003735">
    <property type="term" value="F:structural constituent of ribosome"/>
    <property type="evidence" value="ECO:0007669"/>
    <property type="project" value="InterPro"/>
</dbReference>
<sequence>MRSYETLFILDPDVPEDDIDKELEKVREYIEKTKGDVVEFEKWGVRRLAYEINKKRQGFYVLMKFMADPSSIQDVESSFELDQNILRHIIVRREEQGNH</sequence>